<dbReference type="EMBL" id="AP018711">
    <property type="protein sequence ID" value="BBE35939.1"/>
    <property type="molecule type" value="Genomic_DNA"/>
</dbReference>
<dbReference type="AlphaFoldDB" id="A0AAD1G2P1"/>
<evidence type="ECO:0000313" key="3">
    <source>
        <dbReference type="EMBL" id="BBE35939.1"/>
    </source>
</evidence>
<sequence length="594" mass="61759">MKRWVSSTALAALFMATAASGQDAPKSLLPDVFGAPPPEAPPPAPRPVTPATPGADAAPAGAAEGVPTPGQPAAPGPAAQTPAAPDPFASGPSRAGSFDVAGPLTARLGGYGMGAFQNSDGRFLNGLLQRTKPPIASRWGHILLRRALLSQVPTPRGVRPADWLAERALLLLRMGEVDGAKLLVDALPLDRYTPRLYAVASQVHLAAGDLPALCPLAPNAKAFSKLPFWDAANGICAGLEGDDITAAAQFDRLRARRAMPMIDIVLAERAATVVTGEGRGANIDWDEAKSLSAYRFGLATAAGIEIPETLLARPPVALAGWMMRAPGLSIDRRAVAAPIAAAYGIASARELAALAAARVAAIEPGAEGEDTIADIRAAYAGRNAEERIAAMQRIWQAAETPQERYGALVRTAAAAARIPPAAAQADDAPGLIESMLSAGYVREALKWWPVLADGPEDARRAAWPYLALADRTGKIANGDVGEARAWHGSLSGKRADRKAAMFAAAMQALNPNGDWKGLASDLGVGALDNRYTRRIAAAALEKRRGEVAILAGVGLQSNWAGVSPAQLSVIVGALNRAGFTREARMMAIEAVTRS</sequence>
<feature type="compositionally biased region" description="Pro residues" evidence="1">
    <location>
        <begin position="35"/>
        <end position="50"/>
    </location>
</feature>
<proteinExistence type="predicted"/>
<dbReference type="Proteomes" id="UP000276029">
    <property type="component" value="Unassembled WGS sequence"/>
</dbReference>
<feature type="signal peptide" evidence="2">
    <location>
        <begin position="1"/>
        <end position="21"/>
    </location>
</feature>
<dbReference type="EMBL" id="RBWX01000009">
    <property type="protein sequence ID" value="RKS88128.1"/>
    <property type="molecule type" value="Genomic_DNA"/>
</dbReference>
<evidence type="ECO:0000256" key="2">
    <source>
        <dbReference type="SAM" id="SignalP"/>
    </source>
</evidence>
<evidence type="ECO:0000256" key="1">
    <source>
        <dbReference type="SAM" id="MobiDB-lite"/>
    </source>
</evidence>
<feature type="chain" id="PRO_5042103929" description="Soluble lytic murein transglycosylase-like protein" evidence="2">
    <location>
        <begin position="22"/>
        <end position="594"/>
    </location>
</feature>
<keyword evidence="2" id="KW-0732">Signal</keyword>
<feature type="region of interest" description="Disordered" evidence="1">
    <location>
        <begin position="20"/>
        <end position="96"/>
    </location>
</feature>
<protein>
    <recommendedName>
        <fullName evidence="7">Soluble lytic murein transglycosylase-like protein</fullName>
    </recommendedName>
</protein>
<organism evidence="3 5">
    <name type="scientific">Sphingosinicella microcystinivorans</name>
    <dbReference type="NCBI Taxonomy" id="335406"/>
    <lineage>
        <taxon>Bacteria</taxon>
        <taxon>Pseudomonadati</taxon>
        <taxon>Pseudomonadota</taxon>
        <taxon>Alphaproteobacteria</taxon>
        <taxon>Sphingomonadales</taxon>
        <taxon>Sphingosinicellaceae</taxon>
        <taxon>Sphingosinicella</taxon>
    </lineage>
</organism>
<feature type="compositionally biased region" description="Low complexity" evidence="1">
    <location>
        <begin position="51"/>
        <end position="68"/>
    </location>
</feature>
<evidence type="ECO:0000313" key="4">
    <source>
        <dbReference type="EMBL" id="RKS88128.1"/>
    </source>
</evidence>
<keyword evidence="6" id="KW-1185">Reference proteome</keyword>
<dbReference type="KEGG" id="smic:SmB9_35970"/>
<reference evidence="4 6" key="2">
    <citation type="submission" date="2018-10" db="EMBL/GenBank/DDBJ databases">
        <title>Genomic Encyclopedia of Type Strains, Phase IV (KMG-IV): sequencing the most valuable type-strain genomes for metagenomic binning, comparative biology and taxonomic classification.</title>
        <authorList>
            <person name="Goeker M."/>
        </authorList>
    </citation>
    <scope>NUCLEOTIDE SEQUENCE [LARGE SCALE GENOMIC DNA]</scope>
    <source>
        <strain evidence="4 6">DSM 19791</strain>
    </source>
</reference>
<evidence type="ECO:0000313" key="6">
    <source>
        <dbReference type="Proteomes" id="UP000276029"/>
    </source>
</evidence>
<name>A0AAD1G2P1_SPHMI</name>
<evidence type="ECO:0008006" key="7">
    <source>
        <dbReference type="Google" id="ProtNLM"/>
    </source>
</evidence>
<dbReference type="RefSeq" id="WP_121052097.1">
    <property type="nucleotide sequence ID" value="NZ_AP018711.1"/>
</dbReference>
<reference evidence="3 5" key="1">
    <citation type="submission" date="2018-06" db="EMBL/GenBank/DDBJ databases">
        <title>Complete Genome Sequence of the Microcystin-Degrading Bacterium Sphingosinicella microcystinivorans Strain B-9.</title>
        <authorList>
            <person name="Jin H."/>
            <person name="Nishizawa T."/>
            <person name="Guo Y."/>
            <person name="Nishizawa A."/>
            <person name="Park H."/>
            <person name="Kato H."/>
            <person name="Tsuji K."/>
            <person name="Harada K."/>
        </authorList>
    </citation>
    <scope>NUCLEOTIDE SEQUENCE [LARGE SCALE GENOMIC DNA]</scope>
    <source>
        <strain evidence="3 5">B9</strain>
    </source>
</reference>
<gene>
    <name evidence="4" type="ORF">DFR51_2775</name>
    <name evidence="3" type="ORF">SmB9_35970</name>
</gene>
<dbReference type="Proteomes" id="UP000275727">
    <property type="component" value="Chromosome"/>
</dbReference>
<evidence type="ECO:0000313" key="5">
    <source>
        <dbReference type="Proteomes" id="UP000275727"/>
    </source>
</evidence>
<accession>A0AAD1G2P1</accession>